<proteinExistence type="predicted"/>
<accession>A0A1W1EF58</accession>
<evidence type="ECO:0000313" key="1">
    <source>
        <dbReference type="EMBL" id="SFZ98682.1"/>
    </source>
</evidence>
<name>A0A1W1EF58_9ZZZZ</name>
<sequence>MQLHAVEKDQMIANWKSTTTSVKDGLRTIEKEFVNLKSNNTFNLVMLVSVQKNQSYIKDLRIEASGIWKVHENILVRVIKEISIPTVQDANQISQESIDNLAANFKFKLQNNPIHINTIKFLNQNSLILINEKHIETTYSK</sequence>
<dbReference type="EMBL" id="FPKX01000059">
    <property type="protein sequence ID" value="SFZ98682.1"/>
    <property type="molecule type" value="Genomic_DNA"/>
</dbReference>
<gene>
    <name evidence="1" type="ORF">MNB_SV-5-345</name>
</gene>
<dbReference type="AlphaFoldDB" id="A0A1W1EF58"/>
<protein>
    <submittedName>
        <fullName evidence="1">Uncharacterized protein</fullName>
    </submittedName>
</protein>
<organism evidence="1">
    <name type="scientific">hydrothermal vent metagenome</name>
    <dbReference type="NCBI Taxonomy" id="652676"/>
    <lineage>
        <taxon>unclassified sequences</taxon>
        <taxon>metagenomes</taxon>
        <taxon>ecological metagenomes</taxon>
    </lineage>
</organism>
<reference evidence="1" key="1">
    <citation type="submission" date="2016-10" db="EMBL/GenBank/DDBJ databases">
        <authorList>
            <person name="de Groot N.N."/>
        </authorList>
    </citation>
    <scope>NUCLEOTIDE SEQUENCE</scope>
</reference>